<accession>A0A8K0HZH9</accession>
<evidence type="ECO:0000313" key="2">
    <source>
        <dbReference type="Proteomes" id="UP000797356"/>
    </source>
</evidence>
<reference evidence="1" key="1">
    <citation type="journal article" date="2017" name="Gigascience">
        <title>The genome draft of coconut (Cocos nucifera).</title>
        <authorList>
            <person name="Xiao Y."/>
            <person name="Xu P."/>
            <person name="Fan H."/>
            <person name="Baudouin L."/>
            <person name="Xia W."/>
            <person name="Bocs S."/>
            <person name="Xu J."/>
            <person name="Li Q."/>
            <person name="Guo A."/>
            <person name="Zhou L."/>
            <person name="Li J."/>
            <person name="Wu Y."/>
            <person name="Ma Z."/>
            <person name="Armero A."/>
            <person name="Issali A.E."/>
            <person name="Liu N."/>
            <person name="Peng M."/>
            <person name="Yang Y."/>
        </authorList>
    </citation>
    <scope>NUCLEOTIDE SEQUENCE</scope>
    <source>
        <tissue evidence="1">Spear leaf of Hainan Tall coconut</tissue>
    </source>
</reference>
<reference evidence="1" key="2">
    <citation type="submission" date="2019-07" db="EMBL/GenBank/DDBJ databases">
        <authorList>
            <person name="Yang Y."/>
            <person name="Bocs S."/>
            <person name="Baudouin L."/>
        </authorList>
    </citation>
    <scope>NUCLEOTIDE SEQUENCE</scope>
    <source>
        <tissue evidence="1">Spear leaf of Hainan Tall coconut</tissue>
    </source>
</reference>
<dbReference type="EMBL" id="CM017873">
    <property type="protein sequence ID" value="KAG1330673.1"/>
    <property type="molecule type" value="Genomic_DNA"/>
</dbReference>
<organism evidence="1 2">
    <name type="scientific">Cocos nucifera</name>
    <name type="common">Coconut palm</name>
    <dbReference type="NCBI Taxonomy" id="13894"/>
    <lineage>
        <taxon>Eukaryota</taxon>
        <taxon>Viridiplantae</taxon>
        <taxon>Streptophyta</taxon>
        <taxon>Embryophyta</taxon>
        <taxon>Tracheophyta</taxon>
        <taxon>Spermatophyta</taxon>
        <taxon>Magnoliopsida</taxon>
        <taxon>Liliopsida</taxon>
        <taxon>Arecaceae</taxon>
        <taxon>Arecoideae</taxon>
        <taxon>Cocoseae</taxon>
        <taxon>Attaleinae</taxon>
        <taxon>Cocos</taxon>
    </lineage>
</organism>
<sequence>MEITIVSADSRMKPMVEMTLLASPIKVPMKVTIIKMEGTIGTSGPEESPIECLFSETVLSLLAPDIFNLFPKEKPVEVLIHYLNGFIERTFELSFEMTRHRTEVEMLKVTKDSTSKGAREAFAKIKAIEKRTQDAKMVLVKSIEENSHLLGVNEALTLEMKALKAWLIEAKVFEEEAQATLKNAEERMASLQGDMGLQIKVAAVRVVEKFRALKEYEDEQDRFAVNAYDKERHSIRHEVAFYYPRLNLDFFDEDLEAIDTDVAGVRSDPKDVP</sequence>
<name>A0A8K0HZH9_COCNU</name>
<gene>
    <name evidence="1" type="ORF">COCNU_02G006410</name>
</gene>
<dbReference type="AlphaFoldDB" id="A0A8K0HZH9"/>
<comment type="caution">
    <text evidence="1">The sequence shown here is derived from an EMBL/GenBank/DDBJ whole genome shotgun (WGS) entry which is preliminary data.</text>
</comment>
<dbReference type="Proteomes" id="UP000797356">
    <property type="component" value="Chromosome 2"/>
</dbReference>
<evidence type="ECO:0000313" key="1">
    <source>
        <dbReference type="EMBL" id="KAG1330673.1"/>
    </source>
</evidence>
<keyword evidence="2" id="KW-1185">Reference proteome</keyword>
<proteinExistence type="predicted"/>
<protein>
    <submittedName>
        <fullName evidence="1">Uncharacterized protein</fullName>
    </submittedName>
</protein>